<accession>A1S4J6</accession>
<protein>
    <recommendedName>
        <fullName evidence="4">Hemolysin</fullName>
    </recommendedName>
</protein>
<dbReference type="PANTHER" id="PTHR38008">
    <property type="entry name" value="HEMOLYSIN-RELATED"/>
    <property type="match status" value="1"/>
</dbReference>
<dbReference type="RefSeq" id="WP_011759211.1">
    <property type="nucleotide sequence ID" value="NC_008700.1"/>
</dbReference>
<proteinExistence type="predicted"/>
<dbReference type="Proteomes" id="UP000009175">
    <property type="component" value="Chromosome"/>
</dbReference>
<evidence type="ECO:0000256" key="1">
    <source>
        <dbReference type="SAM" id="SignalP"/>
    </source>
</evidence>
<gene>
    <name evidence="2" type="ordered locus">Sama_1095</name>
</gene>
<sequence>MPKPYTSLLALLICAAMAGCDNAPQAPSADITAPDTVKTAVDESSKVNSAQAPTLANPAAEFCVKIGGQYALEAPSEGGDEQKGECHLPNGKVVDAWTLYRAHAKAVTDSASADAGTPVSPEPLSMPNPAAEYCEKIGGKYLIEQEAEGDTGLCELADGTQKNAWDLFRAHHKAN</sequence>
<evidence type="ECO:0000313" key="3">
    <source>
        <dbReference type="Proteomes" id="UP000009175"/>
    </source>
</evidence>
<evidence type="ECO:0008006" key="4">
    <source>
        <dbReference type="Google" id="ProtNLM"/>
    </source>
</evidence>
<evidence type="ECO:0000313" key="2">
    <source>
        <dbReference type="EMBL" id="ABL99302.1"/>
    </source>
</evidence>
<feature type="chain" id="PRO_5002636769" description="Hemolysin" evidence="1">
    <location>
        <begin position="19"/>
        <end position="175"/>
    </location>
</feature>
<name>A1S4J6_SHEAM</name>
<dbReference type="KEGG" id="saz:Sama_1095"/>
<dbReference type="AlphaFoldDB" id="A1S4J6"/>
<keyword evidence="1" id="KW-0732">Signal</keyword>
<dbReference type="InterPro" id="IPR005590">
    <property type="entry name" value="DUF333"/>
</dbReference>
<organism evidence="2 3">
    <name type="scientific">Shewanella amazonensis (strain ATCC BAA-1098 / SB2B)</name>
    <dbReference type="NCBI Taxonomy" id="326297"/>
    <lineage>
        <taxon>Bacteria</taxon>
        <taxon>Pseudomonadati</taxon>
        <taxon>Pseudomonadota</taxon>
        <taxon>Gammaproteobacteria</taxon>
        <taxon>Alteromonadales</taxon>
        <taxon>Shewanellaceae</taxon>
        <taxon>Shewanella</taxon>
    </lineage>
</organism>
<dbReference type="Pfam" id="PF03891">
    <property type="entry name" value="DUF333"/>
    <property type="match status" value="2"/>
</dbReference>
<dbReference type="PROSITE" id="PS51257">
    <property type="entry name" value="PROKAR_LIPOPROTEIN"/>
    <property type="match status" value="1"/>
</dbReference>
<dbReference type="HOGENOM" id="CLU_1531508_0_0_6"/>
<dbReference type="eggNOG" id="COG3042">
    <property type="taxonomic scope" value="Bacteria"/>
</dbReference>
<dbReference type="PANTHER" id="PTHR38008:SF2">
    <property type="entry name" value="HEMOLYSIN"/>
    <property type="match status" value="1"/>
</dbReference>
<feature type="signal peptide" evidence="1">
    <location>
        <begin position="1"/>
        <end position="18"/>
    </location>
</feature>
<keyword evidence="3" id="KW-1185">Reference proteome</keyword>
<dbReference type="OrthoDB" id="148878at2"/>
<dbReference type="EMBL" id="CP000507">
    <property type="protein sequence ID" value="ABL99302.1"/>
    <property type="molecule type" value="Genomic_DNA"/>
</dbReference>
<reference evidence="2 3" key="1">
    <citation type="submission" date="2006-12" db="EMBL/GenBank/DDBJ databases">
        <title>Complete sequence of Shewanella amazonensis SB2B.</title>
        <authorList>
            <consortium name="US DOE Joint Genome Institute"/>
            <person name="Copeland A."/>
            <person name="Lucas S."/>
            <person name="Lapidus A."/>
            <person name="Barry K."/>
            <person name="Detter J.C."/>
            <person name="Glavina del Rio T."/>
            <person name="Hammon N."/>
            <person name="Israni S."/>
            <person name="Dalin E."/>
            <person name="Tice H."/>
            <person name="Pitluck S."/>
            <person name="Munk A.C."/>
            <person name="Brettin T."/>
            <person name="Bruce D."/>
            <person name="Han C."/>
            <person name="Tapia R."/>
            <person name="Gilna P."/>
            <person name="Schmutz J."/>
            <person name="Larimer F."/>
            <person name="Land M."/>
            <person name="Hauser L."/>
            <person name="Kyrpides N."/>
            <person name="Mikhailova N."/>
            <person name="Fredrickson J."/>
            <person name="Richardson P."/>
        </authorList>
    </citation>
    <scope>NUCLEOTIDE SEQUENCE [LARGE SCALE GENOMIC DNA]</scope>
    <source>
        <strain evidence="3">ATCC BAA-1098 / SB2B</strain>
    </source>
</reference>